<dbReference type="AlphaFoldDB" id="M9LRZ7"/>
<comment type="caution">
    <text evidence="1">The sequence shown here is derived from an EMBL/GenBank/DDBJ whole genome shotgun (WGS) entry which is preliminary data.</text>
</comment>
<evidence type="ECO:0000313" key="1">
    <source>
        <dbReference type="EMBL" id="GAC44421.1"/>
    </source>
</evidence>
<proteinExistence type="predicted"/>
<keyword evidence="2" id="KW-1185">Reference proteome</keyword>
<dbReference type="Proteomes" id="UP000029453">
    <property type="component" value="Unassembled WGS sequence"/>
</dbReference>
<reference evidence="1 2" key="1">
    <citation type="submission" date="2012-10" db="EMBL/GenBank/DDBJ databases">
        <title>Draft Genome Sequence of Paenibacillus popilliae ATCC 14706T.</title>
        <authorList>
            <person name="Iiyama K."/>
            <person name="Mori K."/>
            <person name="Mon H."/>
            <person name="Chieda Y."/>
            <person name="Lee J.M."/>
            <person name="Kusakabe T."/>
            <person name="Tashiro K."/>
            <person name="Asano S."/>
            <person name="Yasunaga-Aoki C."/>
            <person name="Shimizu S."/>
        </authorList>
    </citation>
    <scope>NUCLEOTIDE SEQUENCE [LARGE SCALE GENOMIC DNA]</scope>
    <source>
        <strain evidence="1 2">ATCC 14706</strain>
    </source>
</reference>
<sequence length="217" mass="24230">MPNTKYSLESVVPSTYLTRYKGKFQTFDQVYAVFGKKVRPMTSEEKANEYVYYVQTPDELAALLAFLNDQKQSAQNRTVEIHHGGIHTLAAQAAGQSSRISKRSTDLATETFEKTIYDNKIFWIKGYVTIDYVPRVGTITKTTARSALLGVTVGHTWKPVPPRITVLSKVKRKVIFAGELTTEIFVRGVGKVMTENIEGTMLVQSIPLIEGPCKTCS</sequence>
<accession>M9LRZ7</accession>
<protein>
    <submittedName>
        <fullName evidence="1">Small-conductance mechanosensitive channel</fullName>
    </submittedName>
</protein>
<dbReference type="EMBL" id="BALG01000476">
    <property type="protein sequence ID" value="GAC44421.1"/>
    <property type="molecule type" value="Genomic_DNA"/>
</dbReference>
<organism evidence="1 2">
    <name type="scientific">Paenibacillus popilliae ATCC 14706</name>
    <dbReference type="NCBI Taxonomy" id="1212764"/>
    <lineage>
        <taxon>Bacteria</taxon>
        <taxon>Bacillati</taxon>
        <taxon>Bacillota</taxon>
        <taxon>Bacilli</taxon>
        <taxon>Bacillales</taxon>
        <taxon>Paenibacillaceae</taxon>
        <taxon>Paenibacillus</taxon>
    </lineage>
</organism>
<evidence type="ECO:0000313" key="2">
    <source>
        <dbReference type="Proteomes" id="UP000029453"/>
    </source>
</evidence>
<gene>
    <name evidence="1" type="ORF">PPOP_3825</name>
</gene>
<name>M9LRZ7_PAEPP</name>